<keyword evidence="3" id="KW-0723">Serine/threonine-protein kinase</keyword>
<feature type="compositionally biased region" description="Low complexity" evidence="11">
    <location>
        <begin position="593"/>
        <end position="611"/>
    </location>
</feature>
<dbReference type="FunFam" id="1.10.510.10:FF:000946">
    <property type="entry name" value="Probable serine/threonine-protein kinase DDB_G0284251"/>
    <property type="match status" value="1"/>
</dbReference>
<feature type="compositionally biased region" description="Low complexity" evidence="11">
    <location>
        <begin position="458"/>
        <end position="475"/>
    </location>
</feature>
<dbReference type="InterPro" id="IPR011009">
    <property type="entry name" value="Kinase-like_dom_sf"/>
</dbReference>
<dbReference type="SMART" id="SM00220">
    <property type="entry name" value="S_TKc"/>
    <property type="match status" value="1"/>
</dbReference>
<keyword evidence="7 10" id="KW-0067">ATP-binding</keyword>
<dbReference type="PANTHER" id="PTHR48012:SF26">
    <property type="entry name" value="SERINE_THREONINE-PROTEIN KINASE DDB_G0283821-RELATED"/>
    <property type="match status" value="1"/>
</dbReference>
<gene>
    <name evidence="13" type="ORF">CYY_006368</name>
</gene>
<proteinExistence type="inferred from homology"/>
<evidence type="ECO:0000256" key="2">
    <source>
        <dbReference type="ARBA" id="ARBA00012513"/>
    </source>
</evidence>
<dbReference type="PROSITE" id="PS00108">
    <property type="entry name" value="PROTEIN_KINASE_ST"/>
    <property type="match status" value="1"/>
</dbReference>
<feature type="compositionally biased region" description="Polar residues" evidence="11">
    <location>
        <begin position="623"/>
        <end position="634"/>
    </location>
</feature>
<dbReference type="Gene3D" id="1.10.510.10">
    <property type="entry name" value="Transferase(Phosphotransferase) domain 1"/>
    <property type="match status" value="1"/>
</dbReference>
<dbReference type="SUPFAM" id="SSF56112">
    <property type="entry name" value="Protein kinase-like (PK-like)"/>
    <property type="match status" value="1"/>
</dbReference>
<keyword evidence="4" id="KW-0808">Transferase</keyword>
<reference evidence="13" key="1">
    <citation type="submission" date="2020-01" db="EMBL/GenBank/DDBJ databases">
        <title>Development of genomics and gene disruption for Polysphondylium violaceum indicates a role for the polyketide synthase stlB in stalk morphogenesis.</title>
        <authorList>
            <person name="Narita B."/>
            <person name="Kawabe Y."/>
            <person name="Kin K."/>
            <person name="Saito T."/>
            <person name="Gibbs R."/>
            <person name="Kuspa A."/>
            <person name="Muzny D."/>
            <person name="Queller D."/>
            <person name="Richards S."/>
            <person name="Strassman J."/>
            <person name="Sucgang R."/>
            <person name="Worley K."/>
            <person name="Schaap P."/>
        </authorList>
    </citation>
    <scope>NUCLEOTIDE SEQUENCE</scope>
    <source>
        <strain evidence="13">QSvi11</strain>
    </source>
</reference>
<evidence type="ECO:0000256" key="4">
    <source>
        <dbReference type="ARBA" id="ARBA00022679"/>
    </source>
</evidence>
<comment type="similarity">
    <text evidence="9">Belongs to the protein kinase superfamily. STE Ser/Thr protein kinase family.</text>
</comment>
<evidence type="ECO:0000256" key="5">
    <source>
        <dbReference type="ARBA" id="ARBA00022723"/>
    </source>
</evidence>
<sequence length="818" mass="89777">MESISTTDSFSKYQIGESVGKGAFGKVYKALNTETGDFCAIKQIEKNIISEKQLPAILHEIKLLQTLQHINIVRFIESYETPRYLYFALEFIEGGSLAKITKRYGCFQEPLLSRYICQVLKGLEYLHEKGVIHRDIKGDNILITKEGIIKLADFGSCTYSAIDRKLTVVGTPFWMAPEVIQMDMNARSTACDIWSLGCTLLELLTGNPPYWELGTMPAMFAMVNNQHPPIPSTISPELKHFLLACFVRDINKRPTASQLLEHPWIKQHYQEPGESSKSNNRHSTRLTSLNTYAEGYNSTNSNDSSTTTYHDDEDVDPKEYRERISLLEAQKKEMSQTIQKLKVHFLRAMRDKKAMKDMIAQLVSERDSYIIKLGLTPPPPPSILANISSSNTPTRAALEHASEVLNHHHLPPHSPQHGESKHSRSSSAPISPPVKITTTSPSPSTTSGGSSGTKEKSLNSITNSNSTSNSSILTNDFFHPPPVGSHNPNSNSSDSDFIVDSSPGGSNSDSFLSDHMERIKISSPSSKSFHRLDNENSSQSNLGGYLSSNNNLQMYSNTNNNNDVDMYLRKSGGSLPSNPNSPISMGGALSLEGSNNNNTNSSSGNNSNSNSLKIKKMPPILQKESSQKSIFQMQSGGSIGSNCSNLSSSPSSQRKGSVSDAFGQTPPRKSSQPVAPSFSLLNVSSDSKVLHHQNQLSSSSHTSDNDLDVDDIDGDDDHYPSSPNSSYSSSSHNDTVPPVESVVVNVQPPRVGDECKVKCGDRWHDAVVDLVSGSTFVVTIKPFNIKREVSHSDVTLAPLQFPVITTKKKKFSLFGRSK</sequence>
<feature type="compositionally biased region" description="Polar residues" evidence="11">
    <location>
        <begin position="667"/>
        <end position="676"/>
    </location>
</feature>
<keyword evidence="3" id="KW-0418">Kinase</keyword>
<dbReference type="InterPro" id="IPR017441">
    <property type="entry name" value="Protein_kinase_ATP_BS"/>
</dbReference>
<dbReference type="OrthoDB" id="266718at2759"/>
<evidence type="ECO:0000256" key="10">
    <source>
        <dbReference type="PROSITE-ProRule" id="PRU10141"/>
    </source>
</evidence>
<protein>
    <recommendedName>
        <fullName evidence="2">non-specific serine/threonine protein kinase</fullName>
        <ecNumber evidence="2">2.7.11.1</ecNumber>
    </recommendedName>
</protein>
<keyword evidence="6 10" id="KW-0547">Nucleotide-binding</keyword>
<evidence type="ECO:0000313" key="13">
    <source>
        <dbReference type="EMBL" id="KAF2072313.1"/>
    </source>
</evidence>
<dbReference type="FunFam" id="3.30.200.20:FF:000042">
    <property type="entry name" value="Aurora kinase A"/>
    <property type="match status" value="1"/>
</dbReference>
<dbReference type="GO" id="GO:0005524">
    <property type="term" value="F:ATP binding"/>
    <property type="evidence" value="ECO:0007669"/>
    <property type="project" value="UniProtKB-UniRule"/>
</dbReference>
<dbReference type="PANTHER" id="PTHR48012">
    <property type="entry name" value="STERILE20-LIKE KINASE, ISOFORM B-RELATED"/>
    <property type="match status" value="1"/>
</dbReference>
<dbReference type="InterPro" id="IPR050629">
    <property type="entry name" value="STE20/SPS1-PAK"/>
</dbReference>
<dbReference type="GO" id="GO:0046872">
    <property type="term" value="F:metal ion binding"/>
    <property type="evidence" value="ECO:0007669"/>
    <property type="project" value="UniProtKB-KW"/>
</dbReference>
<evidence type="ECO:0000313" key="14">
    <source>
        <dbReference type="Proteomes" id="UP000695562"/>
    </source>
</evidence>
<dbReference type="PROSITE" id="PS50011">
    <property type="entry name" value="PROTEIN_KINASE_DOM"/>
    <property type="match status" value="1"/>
</dbReference>
<evidence type="ECO:0000259" key="12">
    <source>
        <dbReference type="PROSITE" id="PS50011"/>
    </source>
</evidence>
<organism evidence="13 14">
    <name type="scientific">Polysphondylium violaceum</name>
    <dbReference type="NCBI Taxonomy" id="133409"/>
    <lineage>
        <taxon>Eukaryota</taxon>
        <taxon>Amoebozoa</taxon>
        <taxon>Evosea</taxon>
        <taxon>Eumycetozoa</taxon>
        <taxon>Dictyostelia</taxon>
        <taxon>Dictyosteliales</taxon>
        <taxon>Dictyosteliaceae</taxon>
        <taxon>Polysphondylium</taxon>
    </lineage>
</organism>
<dbReference type="EMBL" id="AJWJ01000291">
    <property type="protein sequence ID" value="KAF2072313.1"/>
    <property type="molecule type" value="Genomic_DNA"/>
</dbReference>
<feature type="compositionally biased region" description="Low complexity" evidence="11">
    <location>
        <begin position="536"/>
        <end position="553"/>
    </location>
</feature>
<feature type="binding site" evidence="10">
    <location>
        <position position="42"/>
    </location>
    <ligand>
        <name>ATP</name>
        <dbReference type="ChEBI" id="CHEBI:30616"/>
    </ligand>
</feature>
<feature type="compositionally biased region" description="Low complexity" evidence="11">
    <location>
        <begin position="640"/>
        <end position="652"/>
    </location>
</feature>
<dbReference type="InterPro" id="IPR000719">
    <property type="entry name" value="Prot_kinase_dom"/>
</dbReference>
<evidence type="ECO:0000256" key="11">
    <source>
        <dbReference type="SAM" id="MobiDB-lite"/>
    </source>
</evidence>
<dbReference type="EC" id="2.7.11.1" evidence="2"/>
<dbReference type="Proteomes" id="UP000695562">
    <property type="component" value="Unassembled WGS sequence"/>
</dbReference>
<name>A0A8J4UZ12_9MYCE</name>
<dbReference type="PROSITE" id="PS00107">
    <property type="entry name" value="PROTEIN_KINASE_ATP"/>
    <property type="match status" value="1"/>
</dbReference>
<feature type="compositionally biased region" description="Acidic residues" evidence="11">
    <location>
        <begin position="705"/>
        <end position="716"/>
    </location>
</feature>
<feature type="region of interest" description="Disordered" evidence="11">
    <location>
        <begin position="689"/>
        <end position="737"/>
    </location>
</feature>
<feature type="compositionally biased region" description="Polar residues" evidence="11">
    <location>
        <begin position="554"/>
        <end position="563"/>
    </location>
</feature>
<dbReference type="GO" id="GO:0005737">
    <property type="term" value="C:cytoplasm"/>
    <property type="evidence" value="ECO:0007669"/>
    <property type="project" value="TreeGrafter"/>
</dbReference>
<dbReference type="Pfam" id="PF00069">
    <property type="entry name" value="Pkinase"/>
    <property type="match status" value="1"/>
</dbReference>
<evidence type="ECO:0000256" key="6">
    <source>
        <dbReference type="ARBA" id="ARBA00022741"/>
    </source>
</evidence>
<feature type="compositionally biased region" description="Low complexity" evidence="11">
    <location>
        <begin position="437"/>
        <end position="448"/>
    </location>
</feature>
<comment type="cofactor">
    <cofactor evidence="1">
        <name>Mg(2+)</name>
        <dbReference type="ChEBI" id="CHEBI:18420"/>
    </cofactor>
</comment>
<evidence type="ECO:0000256" key="3">
    <source>
        <dbReference type="ARBA" id="ARBA00022527"/>
    </source>
</evidence>
<comment type="caution">
    <text evidence="13">The sequence shown here is derived from an EMBL/GenBank/DDBJ whole genome shotgun (WGS) entry which is preliminary data.</text>
</comment>
<feature type="compositionally biased region" description="Low complexity" evidence="11">
    <location>
        <begin position="720"/>
        <end position="737"/>
    </location>
</feature>
<evidence type="ECO:0000256" key="7">
    <source>
        <dbReference type="ARBA" id="ARBA00022840"/>
    </source>
</evidence>
<dbReference type="GO" id="GO:0004674">
    <property type="term" value="F:protein serine/threonine kinase activity"/>
    <property type="evidence" value="ECO:0007669"/>
    <property type="project" value="UniProtKB-KW"/>
</dbReference>
<evidence type="ECO:0000256" key="8">
    <source>
        <dbReference type="ARBA" id="ARBA00022842"/>
    </source>
</evidence>
<keyword evidence="5" id="KW-0479">Metal-binding</keyword>
<evidence type="ECO:0000256" key="9">
    <source>
        <dbReference type="ARBA" id="ARBA00025754"/>
    </source>
</evidence>
<feature type="compositionally biased region" description="Low complexity" evidence="11">
    <location>
        <begin position="571"/>
        <end position="584"/>
    </location>
</feature>
<dbReference type="InterPro" id="IPR008271">
    <property type="entry name" value="Ser/Thr_kinase_AS"/>
</dbReference>
<keyword evidence="8" id="KW-0460">Magnesium</keyword>
<keyword evidence="14" id="KW-1185">Reference proteome</keyword>
<evidence type="ECO:0000256" key="1">
    <source>
        <dbReference type="ARBA" id="ARBA00001946"/>
    </source>
</evidence>
<feature type="compositionally biased region" description="Low complexity" evidence="11">
    <location>
        <begin position="692"/>
        <end position="702"/>
    </location>
</feature>
<feature type="domain" description="Protein kinase" evidence="12">
    <location>
        <begin position="13"/>
        <end position="265"/>
    </location>
</feature>
<dbReference type="AlphaFoldDB" id="A0A8J4UZ12"/>
<accession>A0A8J4UZ12</accession>
<feature type="region of interest" description="Disordered" evidence="11">
    <location>
        <begin position="407"/>
        <end position="676"/>
    </location>
</feature>